<evidence type="ECO:0000313" key="2">
    <source>
        <dbReference type="Proteomes" id="UP000807504"/>
    </source>
</evidence>
<sequence length="118" mass="13816">MVLSKISFGDLEMYKDYVNLELSGYVARAVTRNKYNQAFEECLLSSKEKLQIRIDQCAIRSEDDAKRHLHNLSRMTDDRESSWLNGMKSYAKSIFQYLGFDKKSGPDEFVENIRNLFD</sequence>
<reference evidence="1" key="1">
    <citation type="journal article" date="2020" name="bioRxiv">
        <title>Chromosome-level reference genome of the European wasp spider Argiope bruennichi: a resource for studies on range expansion and evolutionary adaptation.</title>
        <authorList>
            <person name="Sheffer M.M."/>
            <person name="Hoppe A."/>
            <person name="Krehenwinkel H."/>
            <person name="Uhl G."/>
            <person name="Kuss A.W."/>
            <person name="Jensen L."/>
            <person name="Jensen C."/>
            <person name="Gillespie R.G."/>
            <person name="Hoff K.J."/>
            <person name="Prost S."/>
        </authorList>
    </citation>
    <scope>NUCLEOTIDE SEQUENCE</scope>
</reference>
<dbReference type="Proteomes" id="UP000807504">
    <property type="component" value="Unassembled WGS sequence"/>
</dbReference>
<dbReference type="AlphaFoldDB" id="A0A8T0FF09"/>
<protein>
    <submittedName>
        <fullName evidence="1">Uncharacterized protein</fullName>
    </submittedName>
</protein>
<proteinExistence type="predicted"/>
<accession>A0A8T0FF09</accession>
<comment type="caution">
    <text evidence="1">The sequence shown here is derived from an EMBL/GenBank/DDBJ whole genome shotgun (WGS) entry which is preliminary data.</text>
</comment>
<organism evidence="1 2">
    <name type="scientific">Argiope bruennichi</name>
    <name type="common">Wasp spider</name>
    <name type="synonym">Aranea bruennichi</name>
    <dbReference type="NCBI Taxonomy" id="94029"/>
    <lineage>
        <taxon>Eukaryota</taxon>
        <taxon>Metazoa</taxon>
        <taxon>Ecdysozoa</taxon>
        <taxon>Arthropoda</taxon>
        <taxon>Chelicerata</taxon>
        <taxon>Arachnida</taxon>
        <taxon>Araneae</taxon>
        <taxon>Araneomorphae</taxon>
        <taxon>Entelegynae</taxon>
        <taxon>Araneoidea</taxon>
        <taxon>Araneidae</taxon>
        <taxon>Argiope</taxon>
    </lineage>
</organism>
<reference evidence="1" key="2">
    <citation type="submission" date="2020-06" db="EMBL/GenBank/DDBJ databases">
        <authorList>
            <person name="Sheffer M."/>
        </authorList>
    </citation>
    <scope>NUCLEOTIDE SEQUENCE</scope>
</reference>
<name>A0A8T0FF09_ARGBR</name>
<evidence type="ECO:0000313" key="1">
    <source>
        <dbReference type="EMBL" id="KAF8789864.1"/>
    </source>
</evidence>
<gene>
    <name evidence="1" type="ORF">HNY73_007773</name>
</gene>
<keyword evidence="2" id="KW-1185">Reference proteome</keyword>
<dbReference type="EMBL" id="JABXBU010000012">
    <property type="protein sequence ID" value="KAF8789864.1"/>
    <property type="molecule type" value="Genomic_DNA"/>
</dbReference>